<keyword evidence="2" id="KW-1185">Reference proteome</keyword>
<dbReference type="Proteomes" id="UP000075809">
    <property type="component" value="Unassembled WGS sequence"/>
</dbReference>
<sequence length="108" mass="11912">MKGPLANVVSSIQAAEKLLNDLNAIIPNCNSTSFLKKQACVLKNLSLTRESLKSVAKNSMEVVTITTGIYMKTLVNVKSCIVKNIAETYTFSMNIVRYTNNCINNAFF</sequence>
<protein>
    <submittedName>
        <fullName evidence="1">Uncharacterized protein</fullName>
    </submittedName>
</protein>
<dbReference type="EMBL" id="KQ982540">
    <property type="protein sequence ID" value="KYQ55422.1"/>
    <property type="molecule type" value="Genomic_DNA"/>
</dbReference>
<accession>A0A151X4V9</accession>
<gene>
    <name evidence="1" type="ORF">ALC60_05710</name>
</gene>
<proteinExistence type="predicted"/>
<reference evidence="1 2" key="1">
    <citation type="submission" date="2015-09" db="EMBL/GenBank/DDBJ databases">
        <title>Trachymyrmex zeteki WGS genome.</title>
        <authorList>
            <person name="Nygaard S."/>
            <person name="Hu H."/>
            <person name="Boomsma J."/>
            <person name="Zhang G."/>
        </authorList>
    </citation>
    <scope>NUCLEOTIDE SEQUENCE [LARGE SCALE GENOMIC DNA]</scope>
    <source>
        <strain evidence="1">Tzet28-1</strain>
        <tissue evidence="1">Whole body</tissue>
    </source>
</reference>
<organism evidence="1 2">
    <name type="scientific">Mycetomoellerius zeteki</name>
    <dbReference type="NCBI Taxonomy" id="64791"/>
    <lineage>
        <taxon>Eukaryota</taxon>
        <taxon>Metazoa</taxon>
        <taxon>Ecdysozoa</taxon>
        <taxon>Arthropoda</taxon>
        <taxon>Hexapoda</taxon>
        <taxon>Insecta</taxon>
        <taxon>Pterygota</taxon>
        <taxon>Neoptera</taxon>
        <taxon>Endopterygota</taxon>
        <taxon>Hymenoptera</taxon>
        <taxon>Apocrita</taxon>
        <taxon>Aculeata</taxon>
        <taxon>Formicoidea</taxon>
        <taxon>Formicidae</taxon>
        <taxon>Myrmicinae</taxon>
        <taxon>Mycetomoellerius</taxon>
    </lineage>
</organism>
<dbReference type="AlphaFoldDB" id="A0A151X4V9"/>
<evidence type="ECO:0000313" key="2">
    <source>
        <dbReference type="Proteomes" id="UP000075809"/>
    </source>
</evidence>
<evidence type="ECO:0000313" key="1">
    <source>
        <dbReference type="EMBL" id="KYQ55422.1"/>
    </source>
</evidence>
<name>A0A151X4V9_9HYME</name>